<dbReference type="PANTHER" id="PTHR33608:SF6">
    <property type="entry name" value="BLL2464 PROTEIN"/>
    <property type="match status" value="1"/>
</dbReference>
<dbReference type="Proteomes" id="UP000000602">
    <property type="component" value="Chromosome"/>
</dbReference>
<dbReference type="Pfam" id="PF01882">
    <property type="entry name" value="DUF58"/>
    <property type="match status" value="1"/>
</dbReference>
<accession>Q6AQK8</accession>
<dbReference type="Gene3D" id="3.40.50.410">
    <property type="entry name" value="von Willebrand factor, type A domain"/>
    <property type="match status" value="1"/>
</dbReference>
<dbReference type="HOGENOM" id="CLU_054927_2_0_7"/>
<evidence type="ECO:0000313" key="3">
    <source>
        <dbReference type="Proteomes" id="UP000000602"/>
    </source>
</evidence>
<dbReference type="AlphaFoldDB" id="Q6AQK8"/>
<protein>
    <recommendedName>
        <fullName evidence="1">DUF58 domain-containing protein</fullName>
    </recommendedName>
</protein>
<evidence type="ECO:0000313" key="2">
    <source>
        <dbReference type="EMBL" id="CAG35365.1"/>
    </source>
</evidence>
<organism evidence="2 3">
    <name type="scientific">Desulfotalea psychrophila (strain LSv54 / DSM 12343)</name>
    <dbReference type="NCBI Taxonomy" id="177439"/>
    <lineage>
        <taxon>Bacteria</taxon>
        <taxon>Pseudomonadati</taxon>
        <taxon>Thermodesulfobacteriota</taxon>
        <taxon>Desulfobulbia</taxon>
        <taxon>Desulfobulbales</taxon>
        <taxon>Desulfocapsaceae</taxon>
        <taxon>Desulfotalea</taxon>
    </lineage>
</organism>
<dbReference type="STRING" id="177439.DP0636"/>
<dbReference type="eggNOG" id="COG1721">
    <property type="taxonomic scope" value="Bacteria"/>
</dbReference>
<reference evidence="3" key="1">
    <citation type="journal article" date="2004" name="Environ. Microbiol.">
        <title>The genome of Desulfotalea psychrophila, a sulfate-reducing bacterium from permanently cold Arctic sediments.</title>
        <authorList>
            <person name="Rabus R."/>
            <person name="Ruepp A."/>
            <person name="Frickey T."/>
            <person name="Rattei T."/>
            <person name="Fartmann B."/>
            <person name="Stark M."/>
            <person name="Bauer M."/>
            <person name="Zibat A."/>
            <person name="Lombardot T."/>
            <person name="Becker I."/>
            <person name="Amann J."/>
            <person name="Gellner K."/>
            <person name="Teeling H."/>
            <person name="Leuschner W.D."/>
            <person name="Gloeckner F.-O."/>
            <person name="Lupas A.N."/>
            <person name="Amann R."/>
            <person name="Klenk H.-P."/>
        </authorList>
    </citation>
    <scope>NUCLEOTIDE SEQUENCE [LARGE SCALE GENOMIC DNA]</scope>
    <source>
        <strain evidence="3">DSM 12343 / LSv54</strain>
    </source>
</reference>
<dbReference type="InterPro" id="IPR002881">
    <property type="entry name" value="DUF58"/>
</dbReference>
<gene>
    <name evidence="2" type="ordered locus">DP0636</name>
</gene>
<dbReference type="PANTHER" id="PTHR33608">
    <property type="entry name" value="BLL2464 PROTEIN"/>
    <property type="match status" value="1"/>
</dbReference>
<feature type="domain" description="DUF58" evidence="1">
    <location>
        <begin position="77"/>
        <end position="289"/>
    </location>
</feature>
<sequence length="334" mass="38365">MRQRPRESAAKILFVKFLTPFPYPKPFNRSTSMEKEITRNILKKVRQIEIRTNRLVNDSLAGNYHSVFKGRGMNFDEVREYVPGDDIRSIDWNVTARTGVAHIKKFSEERELTIMLMIDISKSGDFGSGESSKREMIAELASVLAFSAIKNNDKVGLILFTDEIELYIPAKKGRSHILRVIQEILFFKAKGVRTNLQTPLNFINSVCKKKCVVFLLSDFSLTSTDDISTLQPSLKIANKYHDLIAILISDPNERQLPNLGWICLEDAETGEQIEIDSSNPRVREEYNNLILARLRSIQQSIRSSGIDLLDLLTNEPYLPKLLHFFGMRRERRSR</sequence>
<dbReference type="InterPro" id="IPR036465">
    <property type="entry name" value="vWFA_dom_sf"/>
</dbReference>
<keyword evidence="3" id="KW-1185">Reference proteome</keyword>
<evidence type="ECO:0000259" key="1">
    <source>
        <dbReference type="Pfam" id="PF01882"/>
    </source>
</evidence>
<name>Q6AQK8_DESPS</name>
<dbReference type="KEGG" id="dps:DP0636"/>
<dbReference type="EMBL" id="CR522870">
    <property type="protein sequence ID" value="CAG35365.1"/>
    <property type="molecule type" value="Genomic_DNA"/>
</dbReference>
<dbReference type="SUPFAM" id="SSF53300">
    <property type="entry name" value="vWA-like"/>
    <property type="match status" value="1"/>
</dbReference>
<proteinExistence type="predicted"/>